<dbReference type="Pfam" id="PF23487">
    <property type="entry name" value="Ig_TMEM132_6th"/>
    <property type="match status" value="1"/>
</dbReference>
<dbReference type="Pfam" id="PF23486">
    <property type="entry name" value="Ig_TMEM132_5th"/>
    <property type="match status" value="1"/>
</dbReference>
<dbReference type="InterPro" id="IPR055424">
    <property type="entry name" value="Ig_TMEM132_6th"/>
</dbReference>
<evidence type="ECO:0000256" key="7">
    <source>
        <dbReference type="SAM" id="Phobius"/>
    </source>
</evidence>
<keyword evidence="8" id="KW-0732">Signal</keyword>
<evidence type="ECO:0000256" key="1">
    <source>
        <dbReference type="ARBA" id="ARBA00004479"/>
    </source>
</evidence>
<evidence type="ECO:0000259" key="14">
    <source>
        <dbReference type="Pfam" id="PF23486"/>
    </source>
</evidence>
<evidence type="ECO:0000313" key="16">
    <source>
        <dbReference type="Ensembl" id="ENSGMOP00000029035.1"/>
    </source>
</evidence>
<gene>
    <name evidence="16" type="primary">si:dkey-215k6.1</name>
</gene>
<comment type="subcellular location">
    <subcellularLocation>
        <location evidence="1">Membrane</location>
        <topology evidence="1">Single-pass type I membrane protein</topology>
    </subcellularLocation>
</comment>
<evidence type="ECO:0000256" key="6">
    <source>
        <dbReference type="SAM" id="MobiDB-lite"/>
    </source>
</evidence>
<evidence type="ECO:0000256" key="3">
    <source>
        <dbReference type="ARBA" id="ARBA00022692"/>
    </source>
</evidence>
<comment type="similarity">
    <text evidence="2">Belongs to the TMEM132 family.</text>
</comment>
<dbReference type="Pfam" id="PF16070">
    <property type="entry name" value="Ig_TMEM132_4th"/>
    <property type="match status" value="1"/>
</dbReference>
<feature type="region of interest" description="Disordered" evidence="6">
    <location>
        <begin position="842"/>
        <end position="952"/>
    </location>
</feature>
<evidence type="ECO:0000259" key="10">
    <source>
        <dbReference type="Pfam" id="PF15706"/>
    </source>
</evidence>
<keyword evidence="5 7" id="KW-0472">Membrane</keyword>
<dbReference type="InterPro" id="IPR031436">
    <property type="entry name" value="TMEM132_C"/>
</dbReference>
<evidence type="ECO:0000256" key="5">
    <source>
        <dbReference type="ARBA" id="ARBA00023136"/>
    </source>
</evidence>
<feature type="compositionally biased region" description="Low complexity" evidence="6">
    <location>
        <begin position="903"/>
        <end position="919"/>
    </location>
</feature>
<evidence type="ECO:0000256" key="2">
    <source>
        <dbReference type="ARBA" id="ARBA00006166"/>
    </source>
</evidence>
<protein>
    <recommendedName>
        <fullName evidence="18">Transmembrane protein 132C</fullName>
    </recommendedName>
</protein>
<reference evidence="16" key="2">
    <citation type="submission" date="2025-09" db="UniProtKB">
        <authorList>
            <consortium name="Ensembl"/>
        </authorList>
    </citation>
    <scope>IDENTIFICATION</scope>
</reference>
<evidence type="ECO:0000256" key="8">
    <source>
        <dbReference type="SAM" id="SignalP"/>
    </source>
</evidence>
<keyword evidence="3 7" id="KW-0812">Transmembrane</keyword>
<evidence type="ECO:0000313" key="17">
    <source>
        <dbReference type="Proteomes" id="UP000694546"/>
    </source>
</evidence>
<feature type="signal peptide" evidence="8">
    <location>
        <begin position="1"/>
        <end position="34"/>
    </location>
</feature>
<keyword evidence="17" id="KW-1185">Reference proteome</keyword>
<feature type="domain" description="Transmembrane protein TMEM132 second Ig-like" evidence="13">
    <location>
        <begin position="154"/>
        <end position="267"/>
    </location>
</feature>
<dbReference type="InterPro" id="IPR031437">
    <property type="entry name" value="Ig_TMEM132_4th"/>
</dbReference>
<dbReference type="Pfam" id="PF23481">
    <property type="entry name" value="Ig_TMEM132_2nd"/>
    <property type="match status" value="1"/>
</dbReference>
<dbReference type="InterPro" id="IPR026307">
    <property type="entry name" value="TMEM132"/>
</dbReference>
<feature type="domain" description="Transmembrane protein TMEM132 fifth" evidence="14">
    <location>
        <begin position="573"/>
        <end position="709"/>
    </location>
</feature>
<feature type="domain" description="Transmembrane protein TMEM132 cohesin-like" evidence="12">
    <location>
        <begin position="323"/>
        <end position="470"/>
    </location>
</feature>
<feature type="chain" id="PRO_5034274964" description="Transmembrane protein 132C" evidence="8">
    <location>
        <begin position="35"/>
        <end position="1201"/>
    </location>
</feature>
<feature type="compositionally biased region" description="Gly residues" evidence="6">
    <location>
        <begin position="920"/>
        <end position="942"/>
    </location>
</feature>
<feature type="domain" description="Transmembrane protein TMEM132 C-terminal" evidence="10">
    <location>
        <begin position="962"/>
        <end position="1027"/>
    </location>
</feature>
<dbReference type="Pfam" id="PF15706">
    <property type="entry name" value="TMEM132_C"/>
    <property type="match status" value="1"/>
</dbReference>
<dbReference type="Ensembl" id="ENSGMOT00000057987.1">
    <property type="protein sequence ID" value="ENSGMOP00000029035.1"/>
    <property type="gene ID" value="ENSGMOG00000007243.2"/>
</dbReference>
<keyword evidence="4 7" id="KW-1133">Transmembrane helix</keyword>
<accession>A0A8C5FDP1</accession>
<proteinExistence type="inferred from homology"/>
<feature type="compositionally biased region" description="Basic and acidic residues" evidence="6">
    <location>
        <begin position="877"/>
        <end position="887"/>
    </location>
</feature>
<dbReference type="GeneTree" id="ENSGT00940000154702"/>
<dbReference type="GO" id="GO:0016020">
    <property type="term" value="C:membrane"/>
    <property type="evidence" value="ECO:0007669"/>
    <property type="project" value="UniProtKB-SubCell"/>
</dbReference>
<dbReference type="InterPro" id="IPR055421">
    <property type="entry name" value="TMEM132_3rd"/>
</dbReference>
<feature type="domain" description="Transmembrane protein family 132 fourth" evidence="11">
    <location>
        <begin position="473"/>
        <end position="570"/>
    </location>
</feature>
<feature type="compositionally biased region" description="Gly residues" evidence="6">
    <location>
        <begin position="1150"/>
        <end position="1160"/>
    </location>
</feature>
<dbReference type="AlphaFoldDB" id="A0A8C5FDP1"/>
<dbReference type="InterPro" id="IPR031435">
    <property type="entry name" value="TMEM132_N"/>
</dbReference>
<evidence type="ECO:0000259" key="9">
    <source>
        <dbReference type="Pfam" id="PF15705"/>
    </source>
</evidence>
<reference evidence="16" key="1">
    <citation type="submission" date="2025-08" db="UniProtKB">
        <authorList>
            <consortium name="Ensembl"/>
        </authorList>
    </citation>
    <scope>IDENTIFICATION</scope>
</reference>
<dbReference type="PANTHER" id="PTHR13388:SF28">
    <property type="entry name" value="TRANSMEMBRANE PROTEIN 132C"/>
    <property type="match status" value="1"/>
</dbReference>
<feature type="region of interest" description="Disordered" evidence="6">
    <location>
        <begin position="1148"/>
        <end position="1169"/>
    </location>
</feature>
<evidence type="ECO:0000259" key="12">
    <source>
        <dbReference type="Pfam" id="PF23039"/>
    </source>
</evidence>
<organism evidence="16 17">
    <name type="scientific">Gadus morhua</name>
    <name type="common">Atlantic cod</name>
    <dbReference type="NCBI Taxonomy" id="8049"/>
    <lineage>
        <taxon>Eukaryota</taxon>
        <taxon>Metazoa</taxon>
        <taxon>Chordata</taxon>
        <taxon>Craniata</taxon>
        <taxon>Vertebrata</taxon>
        <taxon>Euteleostomi</taxon>
        <taxon>Actinopterygii</taxon>
        <taxon>Neopterygii</taxon>
        <taxon>Teleostei</taxon>
        <taxon>Neoteleostei</taxon>
        <taxon>Acanthomorphata</taxon>
        <taxon>Zeiogadaria</taxon>
        <taxon>Gadariae</taxon>
        <taxon>Gadiformes</taxon>
        <taxon>Gadoidei</taxon>
        <taxon>Gadidae</taxon>
        <taxon>Gadus</taxon>
    </lineage>
</organism>
<evidence type="ECO:0000259" key="15">
    <source>
        <dbReference type="Pfam" id="PF23487"/>
    </source>
</evidence>
<feature type="domain" description="Transmembrane protein TMEM132 N-terminal" evidence="9">
    <location>
        <begin position="65"/>
        <end position="134"/>
    </location>
</feature>
<evidence type="ECO:0008006" key="18">
    <source>
        <dbReference type="Google" id="ProtNLM"/>
    </source>
</evidence>
<feature type="transmembrane region" description="Helical" evidence="7">
    <location>
        <begin position="973"/>
        <end position="998"/>
    </location>
</feature>
<evidence type="ECO:0000259" key="11">
    <source>
        <dbReference type="Pfam" id="PF16070"/>
    </source>
</evidence>
<dbReference type="Pfam" id="PF23039">
    <property type="entry name" value="TMEM132_3rd"/>
    <property type="match status" value="1"/>
</dbReference>
<dbReference type="PANTHER" id="PTHR13388">
    <property type="entry name" value="DETONATOR, ISOFORM E"/>
    <property type="match status" value="1"/>
</dbReference>
<dbReference type="InterPro" id="IPR055422">
    <property type="entry name" value="Ig_TMEM132_2nd"/>
</dbReference>
<dbReference type="Pfam" id="PF15705">
    <property type="entry name" value="TMEM132_N"/>
    <property type="match status" value="1"/>
</dbReference>
<dbReference type="InterPro" id="IPR055423">
    <property type="entry name" value="Ig_TMEM132_5th"/>
</dbReference>
<dbReference type="Proteomes" id="UP000694546">
    <property type="component" value="Chromosome 6"/>
</dbReference>
<evidence type="ECO:0000256" key="4">
    <source>
        <dbReference type="ARBA" id="ARBA00022989"/>
    </source>
</evidence>
<sequence length="1201" mass="128395">METVRVWKWGPAALWRCSVWRTLLFISLWKVSDSGAGAAGGGGPAGGGDSSQTRFTSSLPTYLPVQCQLGGADSAYFLRDANQEVMRNGSLSSRTERFFLHKMEGGMGVPPTLPSVNCSYGNLSVEQQIPLELLQGPPPRLLATPSHATLNWNVKGHVVKSRVGSSQPWIQVLFYLAGRRWDEPDPPPSSVLPCVRALAIRDPSESGPSAGCRLVGVPGVCVVRLDLPTAWFSSPQSRKRPSESVLHAVDVYYSIVPVEGPGDECPSIVNKPWKGMSTHMGQMGALGLGMGGGQWSPLVDGGLQDMQRVGAVTLVTGPAAAKGERLRLDENLEVLVPPSPVRPGKTVAFGVHMRRDSNVERFTLRAWFQAGINFLAVRPSNLVAWEIKQEITTGSSSLAVLCQRKAYSTAERVDGSWYEVMQLDFEVDNVINLVPTQTLHWQVEYRPPPAGGQSPPTTERATHLYIGNADIQGIVPLAEDTDVVNTAILTGRRVSLPVKLVTVETDGRVREVDDSVTCSSTDIDVVKVSPGCDQVLVNGKEMRGRQSLAVNFTYLHLTAVLRLSVWVPRLPLQIHVSDTELSQVKGWRVPIVTNKRPTRDSDDDEDDERKGKGCALQYQYALVRVLTHFVAEPADPGGDMVYMLGSGWQADITDLVLDQLKVEHPRIAKLIEGRILMGRDLGITTIQVLSPLSDSILAEKTVTVLDDKVTITDLGVQLAASLSLSLTASPGGSYQAITLTASATDLLHAPKQEAAITAWIQYSDGSVTPLDIYDPKDFLLSAVSLDEGVISTINQDQRWPTVVAEGEGQGPLVRVEMVISETCQKSKRKSVLASGVGSVTVKWGPASEEKGSEEAAGGRAQEEGGGGGAARGVDNSTRSKVEKEGGEWKYNNAGSEREEGAMRKVTTTTKSTVTHRTAGGKPGSGGGSSGSSSSGRGGGPGQTGDYSSYPAQVEVPGTGENNVVTRGLSDLEIGMYALLGVFCLAIMVFLINCVSFAFRYRHKQLPVLETGGNMNHAHDWVWLGNEADILADPGAHACQGPLPDECTTIIDRSEGGYEENKYLLNGAGGCMVVGVGPMGGHRGVAHSQTLPRSVPEPRGQCLAGMPVSGKDASGKSEPLNNSPRAAAAAAVAAKRKRVKFTSFATVMPNDGGGGGGGGSPYGNPSVRVGNGNEDDIKWVCQDMDLGQSEIRTYMERLQDNL</sequence>
<feature type="domain" description="Transmembrane protein TMEM132 sixth" evidence="15">
    <location>
        <begin position="710"/>
        <end position="825"/>
    </location>
</feature>
<name>A0A8C5FDP1_GADMO</name>
<evidence type="ECO:0000259" key="13">
    <source>
        <dbReference type="Pfam" id="PF23481"/>
    </source>
</evidence>